<organism evidence="1">
    <name type="scientific">uncultured Acetobacteraceae bacterium</name>
    <dbReference type="NCBI Taxonomy" id="169975"/>
    <lineage>
        <taxon>Bacteria</taxon>
        <taxon>Pseudomonadati</taxon>
        <taxon>Pseudomonadota</taxon>
        <taxon>Alphaproteobacteria</taxon>
        <taxon>Acetobacterales</taxon>
        <taxon>Acetobacteraceae</taxon>
        <taxon>environmental samples</taxon>
    </lineage>
</organism>
<protein>
    <submittedName>
        <fullName evidence="1">Uncharacterized protein</fullName>
    </submittedName>
</protein>
<gene>
    <name evidence="1" type="ORF">AVDCRST_MAG04-257</name>
</gene>
<dbReference type="EMBL" id="CADCTL010000018">
    <property type="protein sequence ID" value="CAA9214129.1"/>
    <property type="molecule type" value="Genomic_DNA"/>
</dbReference>
<evidence type="ECO:0000313" key="1">
    <source>
        <dbReference type="EMBL" id="CAA9214129.1"/>
    </source>
</evidence>
<sequence>MWTWARSAERNSRVRPWWLAPALRRPTTEDDVSRPFGVNVALAVRPERREAAPREEAEPLRKG</sequence>
<dbReference type="AlphaFoldDB" id="A0A6J4H522"/>
<reference evidence="1" key="1">
    <citation type="submission" date="2020-02" db="EMBL/GenBank/DDBJ databases">
        <authorList>
            <person name="Meier V. D."/>
        </authorList>
    </citation>
    <scope>NUCLEOTIDE SEQUENCE</scope>
    <source>
        <strain evidence="1">AVDCRST_MAG04</strain>
    </source>
</reference>
<name>A0A6J4H522_9PROT</name>
<accession>A0A6J4H522</accession>
<proteinExistence type="predicted"/>